<sequence>MLILLISPSNLNHRDVIAVRRTVSGLLKLLHPNSKDSKGDVRMSHLCIRNSTFG</sequence>
<gene>
    <name evidence="1" type="ordered locus">XNC1_2931</name>
</gene>
<accession>D3VJS6</accession>
<proteinExistence type="predicted"/>
<keyword evidence="2" id="KW-1185">Reference proteome</keyword>
<organism evidence="1 2">
    <name type="scientific">Xenorhabdus nematophila (strain ATCC 19061 / DSM 3370 / CCUG 14189 / LMG 1036 / NCIMB 9965 / AN6)</name>
    <dbReference type="NCBI Taxonomy" id="406817"/>
    <lineage>
        <taxon>Bacteria</taxon>
        <taxon>Pseudomonadati</taxon>
        <taxon>Pseudomonadota</taxon>
        <taxon>Gammaproteobacteria</taxon>
        <taxon>Enterobacterales</taxon>
        <taxon>Morganellaceae</taxon>
        <taxon>Xenorhabdus</taxon>
    </lineage>
</organism>
<dbReference type="InterPro" id="IPR014061">
    <property type="entry name" value="BrxL-like"/>
</dbReference>
<dbReference type="AlphaFoldDB" id="D3VJS6"/>
<dbReference type="KEGG" id="xne:XNC1_2931"/>
<dbReference type="Pfam" id="PF13337">
    <property type="entry name" value="BrxL_ATPase"/>
    <property type="match status" value="1"/>
</dbReference>
<dbReference type="EMBL" id="FN667742">
    <property type="protein sequence ID" value="CBJ90985.1"/>
    <property type="molecule type" value="Genomic_DNA"/>
</dbReference>
<evidence type="ECO:0000313" key="1">
    <source>
        <dbReference type="EMBL" id="CBJ90985.1"/>
    </source>
</evidence>
<evidence type="ECO:0000313" key="2">
    <source>
        <dbReference type="Proteomes" id="UP000008075"/>
    </source>
</evidence>
<protein>
    <submittedName>
        <fullName evidence="1">Uncharacterized protein</fullName>
    </submittedName>
</protein>
<name>D3VJS6_XENNA</name>
<dbReference type="Proteomes" id="UP000008075">
    <property type="component" value="Chromosome"/>
</dbReference>
<dbReference type="eggNOG" id="COG4930">
    <property type="taxonomic scope" value="Bacteria"/>
</dbReference>
<reference evidence="1 2" key="1">
    <citation type="journal article" date="2011" name="PLoS ONE">
        <title>The entomopathogenic bacterial endosymbionts xenorhabdus and photorhabdus: convergent lifestyles from divergent genomes.</title>
        <authorList>
            <person name="Chaston J.M."/>
            <person name="Suen G."/>
            <person name="Tucker S.L."/>
            <person name="Andersen A.W."/>
            <person name="Bhasin A."/>
            <person name="Bode E."/>
            <person name="Bode H.B."/>
            <person name="Brachmann A.O."/>
            <person name="Cowles C.E."/>
            <person name="Cowles K.N."/>
            <person name="Darby C."/>
            <person name="de Leon L."/>
            <person name="Drace K."/>
            <person name="Du Z."/>
            <person name="Givaudan A."/>
            <person name="Herbert Tran E.E."/>
            <person name="Jewell K.A."/>
            <person name="Knack J.J."/>
            <person name="Krasomil-Osterfeld K.C."/>
            <person name="Kukor R."/>
            <person name="Lanois A."/>
            <person name="Latreille P."/>
            <person name="Leimgruber N.K."/>
            <person name="Lipke C.M."/>
            <person name="Liu R."/>
            <person name="Lu X."/>
            <person name="Martens E.C."/>
            <person name="Marri P.R."/>
            <person name="Medigue C."/>
            <person name="Menard M.L."/>
            <person name="Miller N.M."/>
            <person name="Morales-Soto N."/>
            <person name="Norton S."/>
            <person name="Ogier J.C."/>
            <person name="Orchard S.S."/>
            <person name="Park D."/>
            <person name="Park Y."/>
            <person name="Qurollo B.A."/>
            <person name="Sugar D.R."/>
            <person name="Richards G.R."/>
            <person name="Rouy Z."/>
            <person name="Slominski B."/>
            <person name="Slominski K."/>
            <person name="Snyder H."/>
            <person name="Tjaden B.C."/>
            <person name="van der Hoeven R."/>
            <person name="Welch R.D."/>
            <person name="Wheeler C."/>
            <person name="Xiang B."/>
            <person name="Barbazuk B."/>
            <person name="Gaudriault S."/>
            <person name="Goodner B."/>
            <person name="Slater S.C."/>
            <person name="Forst S."/>
            <person name="Goldman B.S."/>
            <person name="Goodrich-Blair H."/>
        </authorList>
    </citation>
    <scope>NUCLEOTIDE SEQUENCE [LARGE SCALE GENOMIC DNA]</scope>
    <source>
        <strain evidence="2">ATCC 19061 / DSM 3370 / CCUG 14189 / LMG 1036 / NCIMB 9965 / AN6</strain>
    </source>
</reference>
<dbReference type="STRING" id="406817.XNC1_2931"/>
<dbReference type="HOGENOM" id="CLU_3049470_0_0_6"/>